<dbReference type="AlphaFoldDB" id="A0A543AAN3"/>
<evidence type="ECO:0000256" key="2">
    <source>
        <dbReference type="ARBA" id="ARBA00023315"/>
    </source>
</evidence>
<protein>
    <submittedName>
        <fullName evidence="4">RimJ/RimL family protein N-acetyltransferase</fullName>
    </submittedName>
</protein>
<reference evidence="4 5" key="1">
    <citation type="submission" date="2019-06" db="EMBL/GenBank/DDBJ databases">
        <title>Sequencing the genomes of 1000 actinobacteria strains.</title>
        <authorList>
            <person name="Klenk H.-P."/>
        </authorList>
    </citation>
    <scope>NUCLEOTIDE SEQUENCE [LARGE SCALE GENOMIC DNA]</scope>
    <source>
        <strain evidence="4 5">DSM 25218</strain>
    </source>
</reference>
<keyword evidence="1 4" id="KW-0808">Transferase</keyword>
<evidence type="ECO:0000256" key="1">
    <source>
        <dbReference type="ARBA" id="ARBA00022679"/>
    </source>
</evidence>
<dbReference type="InterPro" id="IPR000182">
    <property type="entry name" value="GNAT_dom"/>
</dbReference>
<keyword evidence="2" id="KW-0012">Acyltransferase</keyword>
<dbReference type="InterPro" id="IPR050832">
    <property type="entry name" value="Bact_Acetyltransf"/>
</dbReference>
<dbReference type="Gene3D" id="3.40.630.30">
    <property type="match status" value="1"/>
</dbReference>
<dbReference type="PROSITE" id="PS51186">
    <property type="entry name" value="GNAT"/>
    <property type="match status" value="1"/>
</dbReference>
<dbReference type="Pfam" id="PF00583">
    <property type="entry name" value="Acetyltransf_1"/>
    <property type="match status" value="1"/>
</dbReference>
<dbReference type="EMBL" id="VFOV01000001">
    <property type="protein sequence ID" value="TQL69570.1"/>
    <property type="molecule type" value="Genomic_DNA"/>
</dbReference>
<keyword evidence="5" id="KW-1185">Reference proteome</keyword>
<organism evidence="4 5">
    <name type="scientific">Nocardioides albertanoniae</name>
    <dbReference type="NCBI Taxonomy" id="1175486"/>
    <lineage>
        <taxon>Bacteria</taxon>
        <taxon>Bacillati</taxon>
        <taxon>Actinomycetota</taxon>
        <taxon>Actinomycetes</taxon>
        <taxon>Propionibacteriales</taxon>
        <taxon>Nocardioidaceae</taxon>
        <taxon>Nocardioides</taxon>
    </lineage>
</organism>
<dbReference type="Proteomes" id="UP000320209">
    <property type="component" value="Unassembled WGS sequence"/>
</dbReference>
<dbReference type="GO" id="GO:0016747">
    <property type="term" value="F:acyltransferase activity, transferring groups other than amino-acyl groups"/>
    <property type="evidence" value="ECO:0007669"/>
    <property type="project" value="InterPro"/>
</dbReference>
<accession>A0A543AAN3</accession>
<feature type="domain" description="N-acetyltransferase" evidence="3">
    <location>
        <begin position="5"/>
        <end position="157"/>
    </location>
</feature>
<dbReference type="SUPFAM" id="SSF55729">
    <property type="entry name" value="Acyl-CoA N-acyltransferases (Nat)"/>
    <property type="match status" value="1"/>
</dbReference>
<dbReference type="OrthoDB" id="4936934at2"/>
<dbReference type="InterPro" id="IPR016181">
    <property type="entry name" value="Acyl_CoA_acyltransferase"/>
</dbReference>
<evidence type="ECO:0000313" key="4">
    <source>
        <dbReference type="EMBL" id="TQL69570.1"/>
    </source>
</evidence>
<gene>
    <name evidence="4" type="ORF">FB381_3480</name>
</gene>
<evidence type="ECO:0000259" key="3">
    <source>
        <dbReference type="PROSITE" id="PS51186"/>
    </source>
</evidence>
<dbReference type="CDD" id="cd04301">
    <property type="entry name" value="NAT_SF"/>
    <property type="match status" value="1"/>
</dbReference>
<name>A0A543AAN3_9ACTN</name>
<sequence length="164" mass="18612">MSDRLDVRLAGPEDTDLLAALRRAWSEEIAKHTIDDPGFEDRFGEWLIEEQRRVWVGYVDGEPAGMVNLLVFTRMPKPGSAQSRWGYLANFYVRREHRNGGLGTAMLEALTGHADDEGFVRIVLSPSEKSIPFYARAGFREAYDLMIRPQPTGRTQRRQSGWGA</sequence>
<evidence type="ECO:0000313" key="5">
    <source>
        <dbReference type="Proteomes" id="UP000320209"/>
    </source>
</evidence>
<comment type="caution">
    <text evidence="4">The sequence shown here is derived from an EMBL/GenBank/DDBJ whole genome shotgun (WGS) entry which is preliminary data.</text>
</comment>
<proteinExistence type="predicted"/>
<dbReference type="RefSeq" id="WP_141781432.1">
    <property type="nucleotide sequence ID" value="NZ_VFOV01000001.1"/>
</dbReference>
<dbReference type="PANTHER" id="PTHR43877">
    <property type="entry name" value="AMINOALKYLPHOSPHONATE N-ACETYLTRANSFERASE-RELATED-RELATED"/>
    <property type="match status" value="1"/>
</dbReference>